<evidence type="ECO:0000256" key="1">
    <source>
        <dbReference type="SAM" id="SignalP"/>
    </source>
</evidence>
<name>A0AB39KRI2_9CAUL</name>
<gene>
    <name evidence="2" type="ORF">ABOZ73_14405</name>
</gene>
<dbReference type="InterPro" id="IPR021457">
    <property type="entry name" value="DUF3108"/>
</dbReference>
<proteinExistence type="predicted"/>
<feature type="signal peptide" evidence="1">
    <location>
        <begin position="1"/>
        <end position="27"/>
    </location>
</feature>
<keyword evidence="1" id="KW-0732">Signal</keyword>
<dbReference type="AlphaFoldDB" id="A0AB39KRI2"/>
<feature type="chain" id="PRO_5044267295" description="DUF3108 domain-containing protein" evidence="1">
    <location>
        <begin position="28"/>
        <end position="260"/>
    </location>
</feature>
<reference evidence="2" key="1">
    <citation type="submission" date="2024-06" db="EMBL/GenBank/DDBJ databases">
        <title>Caulobacter inopinatus, sp. nov.</title>
        <authorList>
            <person name="Donachie S.P."/>
        </authorList>
    </citation>
    <scope>NUCLEOTIDE SEQUENCE</scope>
    <source>
        <strain evidence="2">73W</strain>
    </source>
</reference>
<dbReference type="EMBL" id="CP158375">
    <property type="protein sequence ID" value="XDO95974.1"/>
    <property type="molecule type" value="Genomic_DNA"/>
</dbReference>
<dbReference type="Pfam" id="PF11306">
    <property type="entry name" value="DUF3108"/>
    <property type="match status" value="1"/>
</dbReference>
<evidence type="ECO:0008006" key="3">
    <source>
        <dbReference type="Google" id="ProtNLM"/>
    </source>
</evidence>
<protein>
    <recommendedName>
        <fullName evidence="3">DUF3108 domain-containing protein</fullName>
    </recommendedName>
</protein>
<sequence>MRSTKCSSLLAVVAGLLVMAAASPSLAEPVAITAGGPMARLATLKEGTRLYLRSLEKDGVARPMDMWRRTVKFETVDGQKRLHVTQLWTAAAPSKNQLELNSWFDADSFAPLTHERHWLRDGQTTHEGFQFAPDAVTGLARMSDNARKDFKAPLEEPAFNFETDLEMMEVLDLKKGWSGRMVFYHPGGGPAKPYIVSVAGEVSAPAPGRRAAACWLVLLDAQAEDAFPASRFFVDKITRQVLRVEQPQADGSLIVKTRLN</sequence>
<dbReference type="RefSeq" id="WP_369058830.1">
    <property type="nucleotide sequence ID" value="NZ_CP158375.1"/>
</dbReference>
<organism evidence="2">
    <name type="scientific">Caulobacter sp. 73W</name>
    <dbReference type="NCBI Taxonomy" id="3161137"/>
    <lineage>
        <taxon>Bacteria</taxon>
        <taxon>Pseudomonadati</taxon>
        <taxon>Pseudomonadota</taxon>
        <taxon>Alphaproteobacteria</taxon>
        <taxon>Caulobacterales</taxon>
        <taxon>Caulobacteraceae</taxon>
        <taxon>Caulobacter</taxon>
    </lineage>
</organism>
<accession>A0AB39KRI2</accession>
<evidence type="ECO:0000313" key="2">
    <source>
        <dbReference type="EMBL" id="XDO95974.1"/>
    </source>
</evidence>